<dbReference type="PROSITE" id="PS51910">
    <property type="entry name" value="GH18_2"/>
    <property type="match status" value="1"/>
</dbReference>
<dbReference type="PANTHER" id="PTHR11177:SF403">
    <property type="entry name" value="CHITINASE 2-RELATED"/>
    <property type="match status" value="1"/>
</dbReference>
<dbReference type="OrthoDB" id="6369165at2759"/>
<keyword evidence="1" id="KW-0378">Hydrolase</keyword>
<dbReference type="InterPro" id="IPR029070">
    <property type="entry name" value="Chitinase_insertion_sf"/>
</dbReference>
<dbReference type="InterPro" id="IPR011583">
    <property type="entry name" value="Chitinase_II/V-like_cat"/>
</dbReference>
<dbReference type="EMBL" id="OB660322">
    <property type="protein sequence ID" value="CAD7224170.1"/>
    <property type="molecule type" value="Genomic_DNA"/>
</dbReference>
<protein>
    <submittedName>
        <fullName evidence="3">Uncharacterized protein</fullName>
    </submittedName>
</protein>
<dbReference type="GO" id="GO:0005576">
    <property type="term" value="C:extracellular region"/>
    <property type="evidence" value="ECO:0007669"/>
    <property type="project" value="TreeGrafter"/>
</dbReference>
<dbReference type="SUPFAM" id="SSF51445">
    <property type="entry name" value="(Trans)glycosidases"/>
    <property type="match status" value="1"/>
</dbReference>
<dbReference type="SUPFAM" id="SSF54556">
    <property type="entry name" value="Chitinase insertion domain"/>
    <property type="match status" value="1"/>
</dbReference>
<proteinExistence type="inferred from homology"/>
<dbReference type="InterPro" id="IPR017853">
    <property type="entry name" value="GH"/>
</dbReference>
<name>A0A7R8ZJU8_9CRUS</name>
<evidence type="ECO:0000256" key="1">
    <source>
        <dbReference type="RuleBase" id="RU000489"/>
    </source>
</evidence>
<dbReference type="GO" id="GO:0008061">
    <property type="term" value="F:chitin binding"/>
    <property type="evidence" value="ECO:0007669"/>
    <property type="project" value="InterPro"/>
</dbReference>
<dbReference type="SMART" id="SM00636">
    <property type="entry name" value="Glyco_18"/>
    <property type="match status" value="1"/>
</dbReference>
<comment type="similarity">
    <text evidence="2">Belongs to the glycosyl hydrolase 18 family.</text>
</comment>
<dbReference type="Pfam" id="PF00704">
    <property type="entry name" value="Glyco_hydro_18"/>
    <property type="match status" value="2"/>
</dbReference>
<evidence type="ECO:0000256" key="2">
    <source>
        <dbReference type="RuleBase" id="RU004453"/>
    </source>
</evidence>
<evidence type="ECO:0000313" key="3">
    <source>
        <dbReference type="EMBL" id="CAD7224170.1"/>
    </source>
</evidence>
<gene>
    <name evidence="3" type="ORF">CTOB1V02_LOCUS2140</name>
</gene>
<dbReference type="InterPro" id="IPR050314">
    <property type="entry name" value="Glycosyl_Hydrlase_18"/>
</dbReference>
<dbReference type="InterPro" id="IPR001579">
    <property type="entry name" value="Glyco_hydro_18_chit_AS"/>
</dbReference>
<dbReference type="Gene3D" id="3.20.20.80">
    <property type="entry name" value="Glycosidases"/>
    <property type="match status" value="1"/>
</dbReference>
<reference evidence="3" key="1">
    <citation type="submission" date="2020-11" db="EMBL/GenBank/DDBJ databases">
        <authorList>
            <person name="Tran Van P."/>
        </authorList>
    </citation>
    <scope>NUCLEOTIDE SEQUENCE</scope>
</reference>
<dbReference type="GO" id="GO:0006032">
    <property type="term" value="P:chitin catabolic process"/>
    <property type="evidence" value="ECO:0007669"/>
    <property type="project" value="TreeGrafter"/>
</dbReference>
<dbReference type="GO" id="GO:0005975">
    <property type="term" value="P:carbohydrate metabolic process"/>
    <property type="evidence" value="ECO:0007669"/>
    <property type="project" value="InterPro"/>
</dbReference>
<dbReference type="GO" id="GO:0004568">
    <property type="term" value="F:chitinase activity"/>
    <property type="evidence" value="ECO:0007669"/>
    <property type="project" value="TreeGrafter"/>
</dbReference>
<keyword evidence="1" id="KW-0326">Glycosidase</keyword>
<sequence length="436" mass="49068">MTVKTSQQWFFFLILLFLHSKSWGALENKPHLVCYVGSWATYRPSIGQFSIDDVDPLLCTHLIYAFAGLDNETNEIRSVDPFLDLATEGGKGWYDRAVNLKAVNPRLKVLVAIGGWNEGSKKYSKMAMSLETRQKFVSSVIRFLNESNGVHVLRSPFVYDFVKLQMIAWTTSLISSRTLTSLEGEEGAVEEERCPVRYPPEARVQRTVPGTTRTNSTVEGRSNREHRFDGLDLDWEYPARRGGEPFDKANFILLLRDLRSAFREYGYLLTVAVGASVYEIETSYDVPAMSQEVDLVNIMAYDYHGPWDKYTGLNAPLYHRGGESEKDRKLNVATTVQKYIDLGADPSKLVLGLPLYGRSYILKRDTEFDLGAPAESIGFEGAYTREAGFLSYLELDDDMNIRIVDLDTALVAVAGVNRFRLFEISPAFASAISNSS</sequence>
<dbReference type="InterPro" id="IPR001223">
    <property type="entry name" value="Glyco_hydro18_cat"/>
</dbReference>
<organism evidence="3">
    <name type="scientific">Cyprideis torosa</name>
    <dbReference type="NCBI Taxonomy" id="163714"/>
    <lineage>
        <taxon>Eukaryota</taxon>
        <taxon>Metazoa</taxon>
        <taxon>Ecdysozoa</taxon>
        <taxon>Arthropoda</taxon>
        <taxon>Crustacea</taxon>
        <taxon>Oligostraca</taxon>
        <taxon>Ostracoda</taxon>
        <taxon>Podocopa</taxon>
        <taxon>Podocopida</taxon>
        <taxon>Cytherocopina</taxon>
        <taxon>Cytheroidea</taxon>
        <taxon>Cytherideidae</taxon>
        <taxon>Cyprideis</taxon>
    </lineage>
</organism>
<dbReference type="PANTHER" id="PTHR11177">
    <property type="entry name" value="CHITINASE"/>
    <property type="match status" value="1"/>
</dbReference>
<dbReference type="AlphaFoldDB" id="A0A7R8ZJU8"/>
<accession>A0A7R8ZJU8</accession>
<dbReference type="PROSITE" id="PS01095">
    <property type="entry name" value="GH18_1"/>
    <property type="match status" value="1"/>
</dbReference>